<dbReference type="AlphaFoldDB" id="A0AB39RLK4"/>
<accession>A0AB39RLK4</accession>
<evidence type="ECO:0000313" key="1">
    <source>
        <dbReference type="EMBL" id="XDQ55496.1"/>
    </source>
</evidence>
<proteinExistence type="predicted"/>
<name>A0AB39RLK4_9ACTN</name>
<dbReference type="EMBL" id="CP163443">
    <property type="protein sequence ID" value="XDQ55496.1"/>
    <property type="molecule type" value="Genomic_DNA"/>
</dbReference>
<protein>
    <submittedName>
        <fullName evidence="1">Uncharacterized protein</fullName>
    </submittedName>
</protein>
<sequence>MTSEASAASRTPCRSARLDFNPAFCGINHIKDHGLVQGKKSIAVVQGRGPMTLTLTAMETVSNTKSASITVAAEPVSAAVGFDVTKSRTKSMAGSWNVPRGKFGTLNAYPLYQEYSFNVYSKITGESVGKGTARKAIGYRYEHSAR</sequence>
<gene>
    <name evidence="1" type="ORF">AB5J53_29435</name>
</gene>
<dbReference type="RefSeq" id="WP_369248636.1">
    <property type="nucleotide sequence ID" value="NZ_CP163443.1"/>
</dbReference>
<organism evidence="1">
    <name type="scientific">Streptomyces sp. R41</name>
    <dbReference type="NCBI Taxonomy" id="3238632"/>
    <lineage>
        <taxon>Bacteria</taxon>
        <taxon>Bacillati</taxon>
        <taxon>Actinomycetota</taxon>
        <taxon>Actinomycetes</taxon>
        <taxon>Kitasatosporales</taxon>
        <taxon>Streptomycetaceae</taxon>
        <taxon>Streptomyces</taxon>
    </lineage>
</organism>
<reference evidence="1" key="1">
    <citation type="submission" date="2024-07" db="EMBL/GenBank/DDBJ databases">
        <authorList>
            <person name="Yu S.T."/>
        </authorList>
    </citation>
    <scope>NUCLEOTIDE SEQUENCE</scope>
    <source>
        <strain evidence="1">R41</strain>
    </source>
</reference>